<dbReference type="EMBL" id="UINC01162739">
    <property type="protein sequence ID" value="SVD62658.1"/>
    <property type="molecule type" value="Genomic_DNA"/>
</dbReference>
<organism evidence="1">
    <name type="scientific">marine metagenome</name>
    <dbReference type="NCBI Taxonomy" id="408172"/>
    <lineage>
        <taxon>unclassified sequences</taxon>
        <taxon>metagenomes</taxon>
        <taxon>ecological metagenomes</taxon>
    </lineage>
</organism>
<proteinExistence type="predicted"/>
<gene>
    <name evidence="1" type="ORF">METZ01_LOCUS415512</name>
</gene>
<accession>A0A382WWM8</accession>
<evidence type="ECO:0000313" key="1">
    <source>
        <dbReference type="EMBL" id="SVD62658.1"/>
    </source>
</evidence>
<sequence length="85" mass="10028">MTLDIIHESPLSLFRYHDFSLVLSRKKYGVSAYTLRPYRNPLVLLQSETMNLANLSCLSINRKKYHNFSLVLTRFFPNRLCKFVS</sequence>
<name>A0A382WWM8_9ZZZZ</name>
<protein>
    <submittedName>
        <fullName evidence="1">Uncharacterized protein</fullName>
    </submittedName>
</protein>
<reference evidence="1" key="1">
    <citation type="submission" date="2018-05" db="EMBL/GenBank/DDBJ databases">
        <authorList>
            <person name="Lanie J.A."/>
            <person name="Ng W.-L."/>
            <person name="Kazmierczak K.M."/>
            <person name="Andrzejewski T.M."/>
            <person name="Davidsen T.M."/>
            <person name="Wayne K.J."/>
            <person name="Tettelin H."/>
            <person name="Glass J.I."/>
            <person name="Rusch D."/>
            <person name="Podicherti R."/>
            <person name="Tsui H.-C.T."/>
            <person name="Winkler M.E."/>
        </authorList>
    </citation>
    <scope>NUCLEOTIDE SEQUENCE</scope>
</reference>
<dbReference type="AlphaFoldDB" id="A0A382WWM8"/>